<dbReference type="Gene3D" id="3.90.70.10">
    <property type="entry name" value="Cysteine proteinases"/>
    <property type="match status" value="1"/>
</dbReference>
<feature type="region of interest" description="Disordered" evidence="1">
    <location>
        <begin position="345"/>
        <end position="394"/>
    </location>
</feature>
<dbReference type="GO" id="GO:0005634">
    <property type="term" value="C:nucleus"/>
    <property type="evidence" value="ECO:0007669"/>
    <property type="project" value="TreeGrafter"/>
</dbReference>
<dbReference type="CDD" id="cd02257">
    <property type="entry name" value="Peptidase_C19"/>
    <property type="match status" value="1"/>
</dbReference>
<dbReference type="EMBL" id="BBXM02000009">
    <property type="protein sequence ID" value="GIC93776.1"/>
    <property type="molecule type" value="Genomic_DNA"/>
</dbReference>
<dbReference type="PANTHER" id="PTHR24006">
    <property type="entry name" value="UBIQUITIN CARBOXYL-TERMINAL HYDROLASE"/>
    <property type="match status" value="1"/>
</dbReference>
<dbReference type="AlphaFoldDB" id="A0A8E0V4I8"/>
<dbReference type="SUPFAM" id="SSF54001">
    <property type="entry name" value="Cysteine proteinases"/>
    <property type="match status" value="1"/>
</dbReference>
<dbReference type="InterPro" id="IPR028889">
    <property type="entry name" value="USP"/>
</dbReference>
<dbReference type="Pfam" id="PF00443">
    <property type="entry name" value="UCH"/>
    <property type="match status" value="1"/>
</dbReference>
<dbReference type="GO" id="GO:0016579">
    <property type="term" value="P:protein deubiquitination"/>
    <property type="evidence" value="ECO:0007669"/>
    <property type="project" value="InterPro"/>
</dbReference>
<feature type="compositionally biased region" description="Low complexity" evidence="1">
    <location>
        <begin position="371"/>
        <end position="388"/>
    </location>
</feature>
<dbReference type="Proteomes" id="UP000036893">
    <property type="component" value="Unassembled WGS sequence"/>
</dbReference>
<name>A0A8E0V4I8_9EURO</name>
<protein>
    <recommendedName>
        <fullName evidence="2">USP domain-containing protein</fullName>
    </recommendedName>
</protein>
<dbReference type="GO" id="GO:0004843">
    <property type="term" value="F:cysteine-type deubiquitinase activity"/>
    <property type="evidence" value="ECO:0007669"/>
    <property type="project" value="InterPro"/>
</dbReference>
<reference evidence="3" key="2">
    <citation type="submission" date="2021-01" db="EMBL/GenBank/DDBJ databases">
        <title>Pan-genome distribution and transcriptional activeness of fungal secondary metabolism genes in Aspergillus section Fumigati.</title>
        <authorList>
            <person name="Takahashi H."/>
            <person name="Umemura M."/>
            <person name="Ninomiya A."/>
            <person name="Kusuya Y."/>
            <person name="Urayama S."/>
            <person name="Shimizu M."/>
            <person name="Watanabe A."/>
            <person name="Kamei K."/>
            <person name="Yaguchi T."/>
            <person name="Hagiwara D."/>
        </authorList>
    </citation>
    <scope>NUCLEOTIDE SEQUENCE</scope>
    <source>
        <strain evidence="3">IFM 46973</strain>
    </source>
</reference>
<feature type="region of interest" description="Disordered" evidence="1">
    <location>
        <begin position="466"/>
        <end position="527"/>
    </location>
</feature>
<dbReference type="InterPro" id="IPR018200">
    <property type="entry name" value="USP_CS"/>
</dbReference>
<evidence type="ECO:0000256" key="1">
    <source>
        <dbReference type="SAM" id="MobiDB-lite"/>
    </source>
</evidence>
<dbReference type="GO" id="GO:0005829">
    <property type="term" value="C:cytosol"/>
    <property type="evidence" value="ECO:0007669"/>
    <property type="project" value="TreeGrafter"/>
</dbReference>
<evidence type="ECO:0000313" key="3">
    <source>
        <dbReference type="EMBL" id="GIC93776.1"/>
    </source>
</evidence>
<organism evidence="3 4">
    <name type="scientific">Aspergillus udagawae</name>
    <dbReference type="NCBI Taxonomy" id="91492"/>
    <lineage>
        <taxon>Eukaryota</taxon>
        <taxon>Fungi</taxon>
        <taxon>Dikarya</taxon>
        <taxon>Ascomycota</taxon>
        <taxon>Pezizomycotina</taxon>
        <taxon>Eurotiomycetes</taxon>
        <taxon>Eurotiomycetidae</taxon>
        <taxon>Eurotiales</taxon>
        <taxon>Aspergillaceae</taxon>
        <taxon>Aspergillus</taxon>
        <taxon>Aspergillus subgen. Fumigati</taxon>
    </lineage>
</organism>
<dbReference type="InterPro" id="IPR001394">
    <property type="entry name" value="Peptidase_C19_UCH"/>
</dbReference>
<feature type="compositionally biased region" description="Polar residues" evidence="1">
    <location>
        <begin position="345"/>
        <end position="370"/>
    </location>
</feature>
<dbReference type="InterPro" id="IPR038765">
    <property type="entry name" value="Papain-like_cys_pep_sf"/>
</dbReference>
<dbReference type="RefSeq" id="XP_043151042.1">
    <property type="nucleotide sequence ID" value="XM_043295107.1"/>
</dbReference>
<accession>A0A8E0V4I8</accession>
<evidence type="ECO:0000313" key="4">
    <source>
        <dbReference type="Proteomes" id="UP000036893"/>
    </source>
</evidence>
<proteinExistence type="predicted"/>
<feature type="domain" description="USP" evidence="2">
    <location>
        <begin position="34"/>
        <end position="341"/>
    </location>
</feature>
<gene>
    <name evidence="3" type="ORF">Aud_010264</name>
</gene>
<sequence length="527" mass="57423">MANQPTPPSGSLPQQSAVSAAWNLVSLKPSLPTRGFDNNKGQNLCYRNAALTLFLHTPQFLSWCDRYLGQSTSNSVPDVVRKLYDMIIAYWQCRNGHEQATETLWTELQSPKYGHLRWQTTLGQQHDTLELLEKIISLLENHTSQPYNGDLMDLMTVALSQCRVCKTCKQKDSAPGDRVRYINADLPGSKKAASIEEAIISGMKSETLLDCKTCATKQIAHEIQSQILFPSEILVVQVNRYKESGKLKDEIEVQGELVIPDSLLDDSVKGQGKIGYELYAVIFHIGHDSKSGHYTAAVKGPSGQWVMTNDKRVTFTQTLEKSMSSPDGGKENAYILAYRRLESQSNSADSNTGTSAAVTSPSTKGSCTGQSSAPSGHSNGGSSNASGSEKGPVKGCVQMRGTIELEGRPIQWTINQRLVLDPGKGALVALGRRERTQRATLQLTLTSEETGEILEGQVTMSLKPRVVQKPKRAPSKTADTKDCKAGTKTVTDTVFGKAAKPRGVTKKPSSPPKGARQSARLRSKAKK</sequence>
<comment type="caution">
    <text evidence="3">The sequence shown here is derived from an EMBL/GenBank/DDBJ whole genome shotgun (WGS) entry which is preliminary data.</text>
</comment>
<dbReference type="PROSITE" id="PS50235">
    <property type="entry name" value="USP_3"/>
    <property type="match status" value="1"/>
</dbReference>
<reference evidence="3" key="1">
    <citation type="journal article" date="2015" name="Genome Announc.">
        <title>Draft Genome Sequence of the Pathogenic Filamentous Fungus Aspergillus udagawae Strain IFM 46973T.</title>
        <authorList>
            <person name="Kusuya Y."/>
            <person name="Takahashi-Nakaguchi A."/>
            <person name="Takahashi H."/>
            <person name="Yaguchi T."/>
        </authorList>
    </citation>
    <scope>NUCLEOTIDE SEQUENCE</scope>
    <source>
        <strain evidence="3">IFM 46973</strain>
    </source>
</reference>
<evidence type="ECO:0000259" key="2">
    <source>
        <dbReference type="PROSITE" id="PS50235"/>
    </source>
</evidence>
<dbReference type="InterPro" id="IPR050164">
    <property type="entry name" value="Peptidase_C19"/>
</dbReference>
<dbReference type="PROSITE" id="PS00973">
    <property type="entry name" value="USP_2"/>
    <property type="match status" value="1"/>
</dbReference>
<dbReference type="GeneID" id="66997741"/>